<dbReference type="Gene3D" id="2.60.40.1500">
    <property type="entry name" value="Glycosyl hydrolase domain, family 39"/>
    <property type="match status" value="1"/>
</dbReference>
<dbReference type="RefSeq" id="WP_210851013.1">
    <property type="nucleotide sequence ID" value="NZ_JAGQDD010000001.1"/>
</dbReference>
<dbReference type="GO" id="GO:0005975">
    <property type="term" value="P:carbohydrate metabolic process"/>
    <property type="evidence" value="ECO:0007669"/>
    <property type="project" value="InterPro"/>
</dbReference>
<dbReference type="AlphaFoldDB" id="A0A940Y553"/>
<proteinExistence type="inferred from homology"/>
<keyword evidence="8" id="KW-1185">Reference proteome</keyword>
<protein>
    <submittedName>
        <fullName evidence="7">Beta-xylosidase</fullName>
    </submittedName>
</protein>
<dbReference type="PRINTS" id="PR00745">
    <property type="entry name" value="GLHYDRLASE39"/>
</dbReference>
<comment type="similarity">
    <text evidence="1">Belongs to the glycosyl hydrolase 39 family.</text>
</comment>
<evidence type="ECO:0000256" key="3">
    <source>
        <dbReference type="ARBA" id="ARBA00023295"/>
    </source>
</evidence>
<evidence type="ECO:0000259" key="6">
    <source>
        <dbReference type="Pfam" id="PF01229"/>
    </source>
</evidence>
<evidence type="ECO:0000256" key="5">
    <source>
        <dbReference type="SAM" id="SignalP"/>
    </source>
</evidence>
<dbReference type="PANTHER" id="PTHR12631">
    <property type="entry name" value="ALPHA-L-IDURONIDASE"/>
    <property type="match status" value="1"/>
</dbReference>
<sequence length="526" mass="58671">MTPLLGRALHALLALFALGSTSTLAAGAAPAQRVLTLDVARAGAPLDRFFDLAVGADFPGTTGRPEALAQLKTAVDELGFRSLRLHAIFHDVLGTVKKDGERLVFDFSGIDRFYDALLARGIQPYVELGFTPQALATSGLKIFHWQGLTSHPEPEGWKQLVEAFARHLIQRYGAEQVRQWHFEVWNEPNLDGFWERADQAAYFRLYADTARVLKRVDPGLRVGGPGTAGADWVVPFLAFVWAEGVAVDFVSTHTYGVDGGFLDEYGQDDNRLSRSPDSIVGDVRRVRAQIDASAFPGLPLHITEWSTSYNPRDPVHDHYIGAAYVLEKLRAVRGLAQAMSYWTYSDLFEEAGPPPATFHGGFGLMTREGLRKPAWFAYRYLHALRGRELPADDGATWAAVDGRRLAAVVWDWRLPEQTDSNRPHFTRLHPAVRAAPVALRVEGLAPGRYRLRLQRTGFDANDAHSAWIRLGKPAQPSAAQLQRLRALTTDRPERDLTVRVGADGRLRWRWPMRSHDVVLLTLEPLR</sequence>
<dbReference type="InterPro" id="IPR049165">
    <property type="entry name" value="GH39_as"/>
</dbReference>
<dbReference type="SUPFAM" id="SSF51011">
    <property type="entry name" value="Glycosyl hydrolase domain"/>
    <property type="match status" value="1"/>
</dbReference>
<dbReference type="InterPro" id="IPR017853">
    <property type="entry name" value="GH"/>
</dbReference>
<keyword evidence="2" id="KW-0378">Hydrolase</keyword>
<dbReference type="InterPro" id="IPR049166">
    <property type="entry name" value="GH39_cat"/>
</dbReference>
<evidence type="ECO:0000256" key="2">
    <source>
        <dbReference type="ARBA" id="ARBA00022801"/>
    </source>
</evidence>
<evidence type="ECO:0000256" key="4">
    <source>
        <dbReference type="PIRSR" id="PIRSR600514-1"/>
    </source>
</evidence>
<dbReference type="SUPFAM" id="SSF51445">
    <property type="entry name" value="(Trans)glycosidases"/>
    <property type="match status" value="1"/>
</dbReference>
<keyword evidence="3" id="KW-0326">Glycosidase</keyword>
<keyword evidence="5" id="KW-0732">Signal</keyword>
<evidence type="ECO:0000256" key="1">
    <source>
        <dbReference type="ARBA" id="ARBA00008875"/>
    </source>
</evidence>
<feature type="chain" id="PRO_5037404777" evidence="5">
    <location>
        <begin position="26"/>
        <end position="526"/>
    </location>
</feature>
<dbReference type="Proteomes" id="UP000676246">
    <property type="component" value="Unassembled WGS sequence"/>
</dbReference>
<dbReference type="PANTHER" id="PTHR12631:SF10">
    <property type="entry name" value="BETA-XYLOSIDASE-LIKE PROTEIN-RELATED"/>
    <property type="match status" value="1"/>
</dbReference>
<dbReference type="InterPro" id="IPR000514">
    <property type="entry name" value="Glyco_hydro_39"/>
</dbReference>
<reference evidence="7 8" key="1">
    <citation type="submission" date="2021-04" db="EMBL/GenBank/DDBJ databases">
        <title>The genome sequence of Ideonella sp. 3Y2.</title>
        <authorList>
            <person name="Liu Y."/>
        </authorList>
    </citation>
    <scope>NUCLEOTIDE SEQUENCE [LARGE SCALE GENOMIC DNA]</scope>
    <source>
        <strain evidence="7 8">3Y2</strain>
    </source>
</reference>
<feature type="active site" description="Proton donor" evidence="4">
    <location>
        <position position="187"/>
    </location>
</feature>
<evidence type="ECO:0000313" key="7">
    <source>
        <dbReference type="EMBL" id="MBQ0928896.1"/>
    </source>
</evidence>
<evidence type="ECO:0000313" key="8">
    <source>
        <dbReference type="Proteomes" id="UP000676246"/>
    </source>
</evidence>
<comment type="caution">
    <text evidence="7">The sequence shown here is derived from an EMBL/GenBank/DDBJ whole genome shotgun (WGS) entry which is preliminary data.</text>
</comment>
<dbReference type="GO" id="GO:0004553">
    <property type="term" value="F:hydrolase activity, hydrolyzing O-glycosyl compounds"/>
    <property type="evidence" value="ECO:0007669"/>
    <property type="project" value="InterPro"/>
</dbReference>
<accession>A0A940Y553</accession>
<name>A0A940Y553_9BURK</name>
<organism evidence="7 8">
    <name type="scientific">Ideonella alba</name>
    <dbReference type="NCBI Taxonomy" id="2824118"/>
    <lineage>
        <taxon>Bacteria</taxon>
        <taxon>Pseudomonadati</taxon>
        <taxon>Pseudomonadota</taxon>
        <taxon>Betaproteobacteria</taxon>
        <taxon>Burkholderiales</taxon>
        <taxon>Sphaerotilaceae</taxon>
        <taxon>Ideonella</taxon>
    </lineage>
</organism>
<gene>
    <name evidence="7" type="ORF">KAK03_00260</name>
</gene>
<feature type="domain" description="Glycosyl hydrolases family 39 N-terminal catalytic" evidence="6">
    <location>
        <begin position="36"/>
        <end position="506"/>
    </location>
</feature>
<dbReference type="Gene3D" id="3.20.20.80">
    <property type="entry name" value="Glycosidases"/>
    <property type="match status" value="1"/>
</dbReference>
<dbReference type="InterPro" id="IPR051923">
    <property type="entry name" value="Glycosyl_Hydrolase_39"/>
</dbReference>
<dbReference type="Pfam" id="PF01229">
    <property type="entry name" value="Glyco_hydro_39"/>
    <property type="match status" value="1"/>
</dbReference>
<feature type="signal peptide" evidence="5">
    <location>
        <begin position="1"/>
        <end position="25"/>
    </location>
</feature>
<dbReference type="EMBL" id="JAGQDD010000001">
    <property type="protein sequence ID" value="MBQ0928896.1"/>
    <property type="molecule type" value="Genomic_DNA"/>
</dbReference>
<dbReference type="PROSITE" id="PS01027">
    <property type="entry name" value="GLYCOSYL_HYDROL_F39"/>
    <property type="match status" value="1"/>
</dbReference>